<evidence type="ECO:0000313" key="2">
    <source>
        <dbReference type="EMBL" id="GHA81962.1"/>
    </source>
</evidence>
<dbReference type="EMBL" id="BMYD01000003">
    <property type="protein sequence ID" value="GHA81962.1"/>
    <property type="molecule type" value="Genomic_DNA"/>
</dbReference>
<organism evidence="2 3">
    <name type="scientific">Cognatilysobacter bugurensis</name>
    <dbReference type="NCBI Taxonomy" id="543356"/>
    <lineage>
        <taxon>Bacteria</taxon>
        <taxon>Pseudomonadati</taxon>
        <taxon>Pseudomonadota</taxon>
        <taxon>Gammaproteobacteria</taxon>
        <taxon>Lysobacterales</taxon>
        <taxon>Lysobacteraceae</taxon>
        <taxon>Cognatilysobacter</taxon>
    </lineage>
</organism>
<reference evidence="2" key="1">
    <citation type="journal article" date="2014" name="Int. J. Syst. Evol. Microbiol.">
        <title>Complete genome sequence of Corynebacterium casei LMG S-19264T (=DSM 44701T), isolated from a smear-ripened cheese.</title>
        <authorList>
            <consortium name="US DOE Joint Genome Institute (JGI-PGF)"/>
            <person name="Walter F."/>
            <person name="Albersmeier A."/>
            <person name="Kalinowski J."/>
            <person name="Ruckert C."/>
        </authorList>
    </citation>
    <scope>NUCLEOTIDE SEQUENCE</scope>
    <source>
        <strain evidence="2">KCTC 23077</strain>
    </source>
</reference>
<feature type="transmembrane region" description="Helical" evidence="1">
    <location>
        <begin position="75"/>
        <end position="94"/>
    </location>
</feature>
<gene>
    <name evidence="2" type="ORF">GCM10007067_19820</name>
</gene>
<accession>A0A918W9N2</accession>
<keyword evidence="1" id="KW-0472">Membrane</keyword>
<name>A0A918W9N2_9GAMM</name>
<feature type="transmembrane region" description="Helical" evidence="1">
    <location>
        <begin position="178"/>
        <end position="198"/>
    </location>
</feature>
<evidence type="ECO:0000313" key="3">
    <source>
        <dbReference type="Proteomes" id="UP000646426"/>
    </source>
</evidence>
<protein>
    <submittedName>
        <fullName evidence="2">Ketosynthase</fullName>
    </submittedName>
</protein>
<dbReference type="RefSeq" id="WP_189456027.1">
    <property type="nucleotide sequence ID" value="NZ_BMYD01000003.1"/>
</dbReference>
<keyword evidence="1" id="KW-0812">Transmembrane</keyword>
<proteinExistence type="predicted"/>
<dbReference type="AlphaFoldDB" id="A0A918W9N2"/>
<feature type="transmembrane region" description="Helical" evidence="1">
    <location>
        <begin position="135"/>
        <end position="154"/>
    </location>
</feature>
<keyword evidence="3" id="KW-1185">Reference proteome</keyword>
<feature type="transmembrane region" description="Helical" evidence="1">
    <location>
        <begin position="29"/>
        <end position="45"/>
    </location>
</feature>
<feature type="transmembrane region" description="Helical" evidence="1">
    <location>
        <begin position="52"/>
        <end position="69"/>
    </location>
</feature>
<sequence length="231" mass="25236">MTPPAAASIALLAAYPLLAHWASHGGGAFAASLALADLALLVLLEPLAQRRAWAWIALVASFAALVAGLDTPWPSMALLAPPVLFTGWIAWVFARTLHPPREPLITRLAAALEYDGDTAAMPLAQQRYTRTLTGAWAVMLAVLTVANAALALIAEPHGLLVRLGHTPPWTVSEQAWSWWANLLNYGAVAVFFAAEWLLRRKLLPDRRRHAPRALLRRMRELGPPFWAGLMR</sequence>
<keyword evidence="1" id="KW-1133">Transmembrane helix</keyword>
<comment type="caution">
    <text evidence="2">The sequence shown here is derived from an EMBL/GenBank/DDBJ whole genome shotgun (WGS) entry which is preliminary data.</text>
</comment>
<evidence type="ECO:0000256" key="1">
    <source>
        <dbReference type="SAM" id="Phobius"/>
    </source>
</evidence>
<reference evidence="2" key="2">
    <citation type="submission" date="2020-09" db="EMBL/GenBank/DDBJ databases">
        <authorList>
            <person name="Sun Q."/>
            <person name="Kim S."/>
        </authorList>
    </citation>
    <scope>NUCLEOTIDE SEQUENCE</scope>
    <source>
        <strain evidence="2">KCTC 23077</strain>
    </source>
</reference>
<dbReference type="Proteomes" id="UP000646426">
    <property type="component" value="Unassembled WGS sequence"/>
</dbReference>